<feature type="compositionally biased region" description="Low complexity" evidence="10">
    <location>
        <begin position="1381"/>
        <end position="1396"/>
    </location>
</feature>
<dbReference type="SUPFAM" id="SSF47095">
    <property type="entry name" value="HMG-box"/>
    <property type="match status" value="1"/>
</dbReference>
<keyword evidence="7" id="KW-0156">Chromatin regulator</keyword>
<organism evidence="17 18">
    <name type="scientific">Ostreobium quekettii</name>
    <dbReference type="NCBI Taxonomy" id="121088"/>
    <lineage>
        <taxon>Eukaryota</taxon>
        <taxon>Viridiplantae</taxon>
        <taxon>Chlorophyta</taxon>
        <taxon>core chlorophytes</taxon>
        <taxon>Ulvophyceae</taxon>
        <taxon>TCBD clade</taxon>
        <taxon>Bryopsidales</taxon>
        <taxon>Ostreobineae</taxon>
        <taxon>Ostreobiaceae</taxon>
        <taxon>Ostreobium</taxon>
    </lineage>
</organism>
<dbReference type="InterPro" id="IPR001965">
    <property type="entry name" value="Znf_PHD"/>
</dbReference>
<dbReference type="SUPFAM" id="SSF57903">
    <property type="entry name" value="FYVE/PHD zinc finger"/>
    <property type="match status" value="1"/>
</dbReference>
<dbReference type="PROSITE" id="PS50118">
    <property type="entry name" value="HMG_BOX_2"/>
    <property type="match status" value="1"/>
</dbReference>
<sequence length="1641" mass="181020">MHGNNRSVYYCPTCRRSLSRGEKQKMLYEYEGMLREQKPVPLPKTMMDIFAADLHQQYVRTHGELKNQNLAVIVEECWALLPDADRGEYERKALRHKEDYLRQRAHYMRGLVEYKRVAESIGQSVPPDLELTNYPTKRPPKRRMDSPMEGGRDLKHPCRPSASFHAAKPPLPSPMPNGPTRFGSGGLRGWKGYPPGVNQSQGSAFSVFGSGSRPSKMAKVKEERVEVKSEDSGDEKDSMDWEEKLQGRPRGHRDSKRAAGQQDDKLLQEIPIVCNSTGGIFLLGLQKVICGCSACSAKPEPQREFTATQFEQHCGAGSAKKWKSSLRVKPGALPEVPKDAPPLPIGKWLELKGIETKASRAAKSGPHPVPEKTDQAALATARKNIKTEKRTVNGKVKVEKPEPEKFEPWQQVLRGGFSTIKVRYAGDRCAVCDGDVDYDCDQLITCDACGITVHQTCYGIPAPPENNDVWLCDKCQKHEDSSSFPQCCLCPVDGGALKQTDIPGLWCHVACMQWIPEVTVADPVHMAPIRRIQHIQKERWELTCCLCKQRMGAKVQCGSCYSAYHPLCARMAGLHMEMQEGPGGLTGPLRLVTYCPRHCKPRPELAGIQRLRDGLEGGFDEEGVALWNGQPFKQPPAVPVPALVGCARSQPLVDWERKSHGTGAGFSSTTAFWIPVPPKTPPRGSDLVHRPFGRAPREGGGRFKRSRTGFQKAPRLPSKKELKPPTEQVDLLPLPDGIPEEVPVECNGKRGSLLIRSQRVLYADEEMTASRFEQLCGKGEAKKWKCSLWYLGPSGCPELQMHDWLAMHGLDRRMLANLQANWGDYEAYQQHQEQQVGLVLQEMLQEICGDDEDEDEEEDEEEDDVPVALEAHGPPAGLVPCEDSLGALADSHESDHKHGQDGHDAVEDDGDADNDQSEGQPSIDGSTDVHDTENDAGGSGSEGGGDQDGPSGMGMVVEGGDVTEMDEIDAAGVLTSLTHTSFGRAPRNLVPRESDVGCQPGWDLPEVDGGPAGQAMEVVPDSESEHGVEQVSVSEGHASGAPECESEGDGHDGKGGPLDSKRAVMNAGMHHWGWRSKWLDAADNGPKTRLKSLEQGGQRSGLRLSLDHPQPIDGGIPGAPAPHTPALRDDHFDASDSQDTESMNEGVDEDEASHSGPVGTDTVGRRVAVWWNDDAMYYTGTVDAFDSQRGCHIRYDDGDEEWLDLTQERVRWGPGEQTRERLSLRRRRRALGAPEACPSTPKQVPEVVQVVCNGVDAQYIINRTMVKTRDGKELTPTEFERVSGKGSSKKWKASIRIAKEDGSPGKTLGDWLVDCGLDVPRTSKAVRTAHEEELAGQRRQRKSPGERRKPQHRANCMCIICKQARRKVLSSPLDGPPPTAAPAAWRPATTAAATRAVGPRLRAGKRAYMRAVAQLVRGASRHAPWEIPQSECWSGREWEARQTRSREEGTPEPAKEEGSEESGCSGGPGGAMSRGPDGQVLRSKMETWREQLRVCQATERERITFGKSGIHGWGLFARKELAQDSMIIEYRGDVVSPAIADLRENSYRKEGKDCYLFHINDDLVIDATMRGAIGRFTNHCCAPSMYTKTLEVDGEYHLCFFARTDVKAGQELTYDYRFKEEAAENKIKCFCGAPNCRGYMN</sequence>
<dbReference type="CDD" id="cd15492">
    <property type="entry name" value="PHD_BRPF_JADE_like"/>
    <property type="match status" value="1"/>
</dbReference>
<evidence type="ECO:0000256" key="7">
    <source>
        <dbReference type="ARBA" id="ARBA00022853"/>
    </source>
</evidence>
<keyword evidence="6" id="KW-0862">Zinc</keyword>
<feature type="compositionally biased region" description="Acidic residues" evidence="10">
    <location>
        <begin position="906"/>
        <end position="916"/>
    </location>
</feature>
<dbReference type="InterPro" id="IPR050701">
    <property type="entry name" value="Histone_Mod_Regulator"/>
</dbReference>
<reference evidence="17" key="1">
    <citation type="submission" date="2020-12" db="EMBL/GenBank/DDBJ databases">
        <authorList>
            <person name="Iha C."/>
        </authorList>
    </citation>
    <scope>NUCLEOTIDE SEQUENCE</scope>
</reference>
<dbReference type="Proteomes" id="UP000708148">
    <property type="component" value="Unassembled WGS sequence"/>
</dbReference>
<protein>
    <submittedName>
        <fullName evidence="17">Uncharacterized protein</fullName>
    </submittedName>
</protein>
<dbReference type="InterPro" id="IPR002999">
    <property type="entry name" value="Tudor"/>
</dbReference>
<feature type="compositionally biased region" description="Basic and acidic residues" evidence="10">
    <location>
        <begin position="890"/>
        <end position="905"/>
    </location>
</feature>
<feature type="region of interest" description="Disordered" evidence="10">
    <location>
        <begin position="1085"/>
        <end position="1161"/>
    </location>
</feature>
<feature type="compositionally biased region" description="Basic and acidic residues" evidence="10">
    <location>
        <begin position="1048"/>
        <end position="1061"/>
    </location>
</feature>
<dbReference type="SUPFAM" id="SSF63748">
    <property type="entry name" value="Tudor/PWWP/MBT"/>
    <property type="match status" value="1"/>
</dbReference>
<feature type="region of interest" description="Disordered" evidence="10">
    <location>
        <begin position="1325"/>
        <end position="1352"/>
    </location>
</feature>
<feature type="domain" description="PHD-type" evidence="11">
    <location>
        <begin position="426"/>
        <end position="478"/>
    </location>
</feature>
<feature type="domain" description="PHD-type" evidence="16">
    <location>
        <begin position="484"/>
        <end position="599"/>
    </location>
</feature>
<dbReference type="PANTHER" id="PTHR13793">
    <property type="entry name" value="PHD FINGER PROTEINS"/>
    <property type="match status" value="1"/>
</dbReference>
<dbReference type="Pfam" id="PF13832">
    <property type="entry name" value="zf-HC5HC2H_2"/>
    <property type="match status" value="1"/>
</dbReference>
<dbReference type="Gene3D" id="3.30.40.10">
    <property type="entry name" value="Zinc/RING finger domain, C3HC4 (zinc finger)"/>
    <property type="match status" value="2"/>
</dbReference>
<feature type="compositionally biased region" description="Basic and acidic residues" evidence="10">
    <location>
        <begin position="1436"/>
        <end position="1457"/>
    </location>
</feature>
<feature type="region of interest" description="Disordered" evidence="10">
    <location>
        <begin position="1436"/>
        <end position="1478"/>
    </location>
</feature>
<dbReference type="InterPro" id="IPR019787">
    <property type="entry name" value="Znf_PHD-finger"/>
</dbReference>
<dbReference type="PROSITE" id="PS50868">
    <property type="entry name" value="POST_SET"/>
    <property type="match status" value="1"/>
</dbReference>
<dbReference type="GO" id="GO:0008270">
    <property type="term" value="F:zinc ion binding"/>
    <property type="evidence" value="ECO:0007669"/>
    <property type="project" value="UniProtKB-KW"/>
</dbReference>
<dbReference type="SMART" id="SM00258">
    <property type="entry name" value="SAND"/>
    <property type="match status" value="2"/>
</dbReference>
<dbReference type="PROSITE" id="PS50864">
    <property type="entry name" value="SAND"/>
    <property type="match status" value="1"/>
</dbReference>
<dbReference type="GO" id="GO:0008168">
    <property type="term" value="F:methyltransferase activity"/>
    <property type="evidence" value="ECO:0007669"/>
    <property type="project" value="UniProtKB-KW"/>
</dbReference>
<dbReference type="Pfam" id="PF13831">
    <property type="entry name" value="PHD_2"/>
    <property type="match status" value="1"/>
</dbReference>
<dbReference type="PROSITE" id="PS50280">
    <property type="entry name" value="SET"/>
    <property type="match status" value="1"/>
</dbReference>
<dbReference type="InterPro" id="IPR011011">
    <property type="entry name" value="Znf_FYVE_PHD"/>
</dbReference>
<evidence type="ECO:0000256" key="5">
    <source>
        <dbReference type="ARBA" id="ARBA00022771"/>
    </source>
</evidence>
<evidence type="ECO:0000259" key="16">
    <source>
        <dbReference type="PROSITE" id="PS51805"/>
    </source>
</evidence>
<dbReference type="SMART" id="SM00333">
    <property type="entry name" value="TUDOR"/>
    <property type="match status" value="1"/>
</dbReference>
<dbReference type="SMART" id="SM00508">
    <property type="entry name" value="PostSET"/>
    <property type="match status" value="1"/>
</dbReference>
<dbReference type="PROSITE" id="PS51805">
    <property type="entry name" value="EPHD"/>
    <property type="match status" value="1"/>
</dbReference>
<dbReference type="Gene3D" id="3.10.390.10">
    <property type="entry name" value="SAND domain-like"/>
    <property type="match status" value="3"/>
</dbReference>
<keyword evidence="2" id="KW-0808">Transferase</keyword>
<proteinExistence type="predicted"/>
<evidence type="ECO:0000259" key="12">
    <source>
        <dbReference type="PROSITE" id="PS50118"/>
    </source>
</evidence>
<dbReference type="InterPro" id="IPR009071">
    <property type="entry name" value="HMG_box_dom"/>
</dbReference>
<dbReference type="PROSITE" id="PS01359">
    <property type="entry name" value="ZF_PHD_1"/>
    <property type="match status" value="1"/>
</dbReference>
<evidence type="ECO:0000256" key="4">
    <source>
        <dbReference type="ARBA" id="ARBA00022723"/>
    </source>
</evidence>
<dbReference type="Pfam" id="PF00505">
    <property type="entry name" value="HMG_box"/>
    <property type="match status" value="1"/>
</dbReference>
<dbReference type="CDD" id="cd20404">
    <property type="entry name" value="Tudor_Agenet_AtEML-like"/>
    <property type="match status" value="1"/>
</dbReference>
<dbReference type="Pfam" id="PF01342">
    <property type="entry name" value="SAND"/>
    <property type="match status" value="1"/>
</dbReference>
<dbReference type="InterPro" id="IPR013083">
    <property type="entry name" value="Znf_RING/FYVE/PHD"/>
</dbReference>
<accession>A0A8S1IPE3</accession>
<keyword evidence="9" id="KW-0238">DNA-binding</keyword>
<feature type="region of interest" description="Disordered" evidence="10">
    <location>
        <begin position="204"/>
        <end position="262"/>
    </location>
</feature>
<dbReference type="GO" id="GO:0006357">
    <property type="term" value="P:regulation of transcription by RNA polymerase II"/>
    <property type="evidence" value="ECO:0007669"/>
    <property type="project" value="TreeGrafter"/>
</dbReference>
<dbReference type="GO" id="GO:0003677">
    <property type="term" value="F:DNA binding"/>
    <property type="evidence" value="ECO:0007669"/>
    <property type="project" value="UniProtKB-UniRule"/>
</dbReference>
<keyword evidence="18" id="KW-1185">Reference proteome</keyword>
<dbReference type="InterPro" id="IPR019786">
    <property type="entry name" value="Zinc_finger_PHD-type_CS"/>
</dbReference>
<evidence type="ECO:0000259" key="11">
    <source>
        <dbReference type="PROSITE" id="PS50016"/>
    </source>
</evidence>
<dbReference type="CDD" id="cd10518">
    <property type="entry name" value="SET_SETD1-like"/>
    <property type="match status" value="1"/>
</dbReference>
<dbReference type="InterPro" id="IPR036910">
    <property type="entry name" value="HMG_box_dom_sf"/>
</dbReference>
<dbReference type="InterPro" id="IPR034732">
    <property type="entry name" value="EPHD"/>
</dbReference>
<feature type="compositionally biased region" description="Gly residues" evidence="10">
    <location>
        <begin position="937"/>
        <end position="947"/>
    </location>
</feature>
<feature type="compositionally biased region" description="Basic and acidic residues" evidence="10">
    <location>
        <begin position="219"/>
        <end position="246"/>
    </location>
</feature>
<keyword evidence="9" id="KW-0539">Nucleus</keyword>
<feature type="domain" description="HMG box" evidence="12">
    <location>
        <begin position="40"/>
        <end position="108"/>
    </location>
</feature>
<dbReference type="InterPro" id="IPR001214">
    <property type="entry name" value="SET_dom"/>
</dbReference>
<dbReference type="Pfam" id="PF00856">
    <property type="entry name" value="SET"/>
    <property type="match status" value="1"/>
</dbReference>
<evidence type="ECO:0000256" key="2">
    <source>
        <dbReference type="ARBA" id="ARBA00022679"/>
    </source>
</evidence>
<dbReference type="PROSITE" id="PS50016">
    <property type="entry name" value="ZF_PHD_2"/>
    <property type="match status" value="1"/>
</dbReference>
<dbReference type="SUPFAM" id="SSF82199">
    <property type="entry name" value="SET domain"/>
    <property type="match status" value="1"/>
</dbReference>
<dbReference type="Gene3D" id="1.10.30.10">
    <property type="entry name" value="High mobility group box domain"/>
    <property type="match status" value="1"/>
</dbReference>
<keyword evidence="1" id="KW-0489">Methyltransferase</keyword>
<dbReference type="InterPro" id="IPR046341">
    <property type="entry name" value="SET_dom_sf"/>
</dbReference>
<evidence type="ECO:0000259" key="13">
    <source>
        <dbReference type="PROSITE" id="PS50280"/>
    </source>
</evidence>
<gene>
    <name evidence="17" type="ORF">OSTQU699_LOCUS1993</name>
</gene>
<evidence type="ECO:0000313" key="18">
    <source>
        <dbReference type="Proteomes" id="UP000708148"/>
    </source>
</evidence>
<dbReference type="OrthoDB" id="308383at2759"/>
<dbReference type="GO" id="GO:0032259">
    <property type="term" value="P:methylation"/>
    <property type="evidence" value="ECO:0007669"/>
    <property type="project" value="UniProtKB-KW"/>
</dbReference>
<dbReference type="GO" id="GO:0005634">
    <property type="term" value="C:nucleus"/>
    <property type="evidence" value="ECO:0007669"/>
    <property type="project" value="UniProtKB-UniRule"/>
</dbReference>
<dbReference type="EMBL" id="CAJHUC010000516">
    <property type="protein sequence ID" value="CAD7696632.1"/>
    <property type="molecule type" value="Genomic_DNA"/>
</dbReference>
<keyword evidence="5 8" id="KW-0863">Zinc-finger</keyword>
<evidence type="ECO:0000259" key="14">
    <source>
        <dbReference type="PROSITE" id="PS50864"/>
    </source>
</evidence>
<evidence type="ECO:0000313" key="17">
    <source>
        <dbReference type="EMBL" id="CAD7696632.1"/>
    </source>
</evidence>
<feature type="domain" description="SAND" evidence="14">
    <location>
        <begin position="1252"/>
        <end position="1318"/>
    </location>
</feature>
<dbReference type="Gene3D" id="2.170.270.10">
    <property type="entry name" value="SET domain"/>
    <property type="match status" value="1"/>
</dbReference>
<keyword evidence="3" id="KW-0949">S-adenosyl-L-methionine</keyword>
<feature type="domain" description="SET" evidence="13">
    <location>
        <begin position="1501"/>
        <end position="1617"/>
    </location>
</feature>
<feature type="region of interest" description="Disordered" evidence="10">
    <location>
        <begin position="128"/>
        <end position="178"/>
    </location>
</feature>
<feature type="compositionally biased region" description="Basic and acidic residues" evidence="10">
    <location>
        <begin position="142"/>
        <end position="156"/>
    </location>
</feature>
<evidence type="ECO:0000256" key="8">
    <source>
        <dbReference type="PROSITE-ProRule" id="PRU00146"/>
    </source>
</evidence>
<evidence type="ECO:0000256" key="6">
    <source>
        <dbReference type="ARBA" id="ARBA00022833"/>
    </source>
</evidence>
<dbReference type="GO" id="GO:0140993">
    <property type="term" value="F:histone modifying activity"/>
    <property type="evidence" value="ECO:0007669"/>
    <property type="project" value="UniProtKB-ARBA"/>
</dbReference>
<dbReference type="InterPro" id="IPR003616">
    <property type="entry name" value="Post-SET_dom"/>
</dbReference>
<feature type="region of interest" description="Disordered" evidence="10">
    <location>
        <begin position="1373"/>
        <end position="1398"/>
    </location>
</feature>
<evidence type="ECO:0000259" key="15">
    <source>
        <dbReference type="PROSITE" id="PS50868"/>
    </source>
</evidence>
<dbReference type="InterPro" id="IPR000770">
    <property type="entry name" value="SAND_dom"/>
</dbReference>
<evidence type="ECO:0000256" key="9">
    <source>
        <dbReference type="PROSITE-ProRule" id="PRU00267"/>
    </source>
</evidence>
<dbReference type="SMART" id="SM00317">
    <property type="entry name" value="SET"/>
    <property type="match status" value="1"/>
</dbReference>
<dbReference type="Gene3D" id="2.30.30.140">
    <property type="match status" value="1"/>
</dbReference>
<dbReference type="SMART" id="SM00249">
    <property type="entry name" value="PHD"/>
    <property type="match status" value="2"/>
</dbReference>
<feature type="DNA-binding region" description="HMG box" evidence="9">
    <location>
        <begin position="40"/>
        <end position="108"/>
    </location>
</feature>
<evidence type="ECO:0000256" key="1">
    <source>
        <dbReference type="ARBA" id="ARBA00022603"/>
    </source>
</evidence>
<dbReference type="SUPFAM" id="SSF63763">
    <property type="entry name" value="SAND domain-like"/>
    <property type="match status" value="3"/>
</dbReference>
<name>A0A8S1IPE3_9CHLO</name>
<feature type="region of interest" description="Disordered" evidence="10">
    <location>
        <begin position="889"/>
        <end position="958"/>
    </location>
</feature>
<dbReference type="PANTHER" id="PTHR13793:SF107">
    <property type="entry name" value="BROMODOMAIN-CONTAINING PROTEIN HOMOLOG"/>
    <property type="match status" value="1"/>
</dbReference>
<feature type="region of interest" description="Disordered" evidence="10">
    <location>
        <begin position="694"/>
        <end position="724"/>
    </location>
</feature>
<keyword evidence="4" id="KW-0479">Metal-binding</keyword>
<dbReference type="SMART" id="SM00398">
    <property type="entry name" value="HMG"/>
    <property type="match status" value="1"/>
</dbReference>
<evidence type="ECO:0000256" key="10">
    <source>
        <dbReference type="SAM" id="MobiDB-lite"/>
    </source>
</evidence>
<dbReference type="InterPro" id="IPR010919">
    <property type="entry name" value="SAND-like_dom_sf"/>
</dbReference>
<evidence type="ECO:0000256" key="3">
    <source>
        <dbReference type="ARBA" id="ARBA00022691"/>
    </source>
</evidence>
<comment type="caution">
    <text evidence="17">The sequence shown here is derived from an EMBL/GenBank/DDBJ whole genome shotgun (WGS) entry which is preliminary data.</text>
</comment>
<feature type="domain" description="Post-SET" evidence="15">
    <location>
        <begin position="1625"/>
        <end position="1641"/>
    </location>
</feature>
<feature type="region of interest" description="Disordered" evidence="10">
    <location>
        <begin position="1012"/>
        <end position="1061"/>
    </location>
</feature>